<reference evidence="2" key="2">
    <citation type="submission" date="2023-07" db="EMBL/GenBank/DDBJ databases">
        <title>Genomic analysis of Rhodococcus opacus VOC-14 with glycol ethers degradation activity.</title>
        <authorList>
            <person name="Narkevich D.A."/>
            <person name="Hlushen A.M."/>
            <person name="Akhremchuk A.E."/>
            <person name="Sikolenko M.A."/>
            <person name="Valentovich L.N."/>
        </authorList>
    </citation>
    <scope>NUCLEOTIDE SEQUENCE</scope>
    <source>
        <strain evidence="2">VOC-14</strain>
        <plasmid evidence="2">pRho-VOC14-L</plasmid>
    </source>
</reference>
<dbReference type="Proteomes" id="UP001231166">
    <property type="component" value="Plasmid pRho-VOC14-L"/>
</dbReference>
<dbReference type="EMBL" id="JAPWIS010000025">
    <property type="protein sequence ID" value="MCZ4588784.1"/>
    <property type="molecule type" value="Genomic_DNA"/>
</dbReference>
<dbReference type="Gene3D" id="3.40.50.1240">
    <property type="entry name" value="Phosphoglycerate mutase-like"/>
    <property type="match status" value="1"/>
</dbReference>
<dbReference type="Proteomes" id="UP001066327">
    <property type="component" value="Unassembled WGS sequence"/>
</dbReference>
<reference evidence="1" key="1">
    <citation type="submission" date="2022-12" db="EMBL/GenBank/DDBJ databases">
        <authorList>
            <person name="Krivoruchko A.V."/>
            <person name="Elkin A."/>
        </authorList>
    </citation>
    <scope>NUCLEOTIDE SEQUENCE</scope>
    <source>
        <strain evidence="1">IEGM 249</strain>
    </source>
</reference>
<protein>
    <recommendedName>
        <fullName evidence="6">Histidine phosphatase family protein</fullName>
    </recommendedName>
</protein>
<keyword evidence="4" id="KW-1185">Reference proteome</keyword>
<evidence type="ECO:0000313" key="5">
    <source>
        <dbReference type="Proteomes" id="UP001231166"/>
    </source>
</evidence>
<proteinExistence type="predicted"/>
<name>A0AAX3YTN7_RHOOP</name>
<evidence type="ECO:0000313" key="3">
    <source>
        <dbReference type="EMBL" id="WLF52379.1"/>
    </source>
</evidence>
<dbReference type="EMBL" id="CP130956">
    <property type="protein sequence ID" value="WLF51824.1"/>
    <property type="molecule type" value="Genomic_DNA"/>
</dbReference>
<accession>A0AAX3YTN7</accession>
<evidence type="ECO:0000313" key="1">
    <source>
        <dbReference type="EMBL" id="MCZ4588784.1"/>
    </source>
</evidence>
<evidence type="ECO:0000313" key="2">
    <source>
        <dbReference type="EMBL" id="WLF51824.1"/>
    </source>
</evidence>
<evidence type="ECO:0000313" key="4">
    <source>
        <dbReference type="Proteomes" id="UP001066327"/>
    </source>
</evidence>
<gene>
    <name evidence="1" type="ORF">O4328_34920</name>
    <name evidence="2" type="ORF">Q5707_40835</name>
    <name evidence="3" type="ORF">Q5707_44160</name>
</gene>
<dbReference type="RefSeq" id="WP_206016555.1">
    <property type="nucleotide sequence ID" value="NZ_CP130956.1"/>
</dbReference>
<dbReference type="InterPro" id="IPR029033">
    <property type="entry name" value="His_PPase_superfam"/>
</dbReference>
<sequence>MELIFVQHADAATRDIEGGAFVPGATGGHQAPAVARRLGAEGGWDALYAAGPPAADTAAAIGAATGLTPRSSPATADAVDAVIADHPGQRVLVCACPQVIDEIVRRALGVAAQVVRSPDPTGITRIMASRAGHREIVSLNDTAHLRVGEPFRNIANHDNSLNHNETGKAQP</sequence>
<dbReference type="EMBL" id="CP130956">
    <property type="protein sequence ID" value="WLF52379.1"/>
    <property type="molecule type" value="Genomic_DNA"/>
</dbReference>
<evidence type="ECO:0008006" key="6">
    <source>
        <dbReference type="Google" id="ProtNLM"/>
    </source>
</evidence>
<dbReference type="AlphaFoldDB" id="A0AAX3YTN7"/>
<organism evidence="2 5">
    <name type="scientific">Rhodococcus opacus</name>
    <name type="common">Nocardia opaca</name>
    <dbReference type="NCBI Taxonomy" id="37919"/>
    <lineage>
        <taxon>Bacteria</taxon>
        <taxon>Bacillati</taxon>
        <taxon>Actinomycetota</taxon>
        <taxon>Actinomycetes</taxon>
        <taxon>Mycobacteriales</taxon>
        <taxon>Nocardiaceae</taxon>
        <taxon>Rhodococcus</taxon>
    </lineage>
</organism>
<keyword evidence="2" id="KW-0614">Plasmid</keyword>
<geneLocation type="plasmid" evidence="2 5">
    <name>pRho-VOC14-L</name>
</geneLocation>